<dbReference type="Gene3D" id="1.20.120.1240">
    <property type="entry name" value="Dynamin, middle domain"/>
    <property type="match status" value="2"/>
</dbReference>
<dbReference type="Pfam" id="PF00350">
    <property type="entry name" value="Dynamin_N"/>
    <property type="match status" value="1"/>
</dbReference>
<dbReference type="SUPFAM" id="SSF52540">
    <property type="entry name" value="P-loop containing nucleoside triphosphate hydrolases"/>
    <property type="match status" value="1"/>
</dbReference>
<evidence type="ECO:0000259" key="5">
    <source>
        <dbReference type="PROSITE" id="PS51718"/>
    </source>
</evidence>
<evidence type="ECO:0000313" key="6">
    <source>
        <dbReference type="EMBL" id="KAK7461117.1"/>
    </source>
</evidence>
<evidence type="ECO:0000259" key="4">
    <source>
        <dbReference type="PROSITE" id="PS51388"/>
    </source>
</evidence>
<dbReference type="InterPro" id="IPR045063">
    <property type="entry name" value="Dynamin_N"/>
</dbReference>
<evidence type="ECO:0000256" key="2">
    <source>
        <dbReference type="ARBA" id="ARBA00023134"/>
    </source>
</evidence>
<accession>A0ABR1JGX7</accession>
<reference evidence="6 7" key="1">
    <citation type="submission" date="2024-01" db="EMBL/GenBank/DDBJ databases">
        <title>A draft genome for the cacao thread blight pathogen Marasmiellus scandens.</title>
        <authorList>
            <person name="Baruah I.K."/>
            <person name="Leung J."/>
            <person name="Bukari Y."/>
            <person name="Amoako-Attah I."/>
            <person name="Meinhardt L.W."/>
            <person name="Bailey B.A."/>
            <person name="Cohen S.P."/>
        </authorList>
    </citation>
    <scope>NUCLEOTIDE SEQUENCE [LARGE SCALE GENOMIC DNA]</scope>
    <source>
        <strain evidence="6 7">GH-19</strain>
    </source>
</reference>
<dbReference type="EMBL" id="JBANRG010000014">
    <property type="protein sequence ID" value="KAK7461117.1"/>
    <property type="molecule type" value="Genomic_DNA"/>
</dbReference>
<dbReference type="PROSITE" id="PS51718">
    <property type="entry name" value="G_DYNAMIN_2"/>
    <property type="match status" value="1"/>
</dbReference>
<keyword evidence="2" id="KW-0342">GTP-binding</keyword>
<organism evidence="6 7">
    <name type="scientific">Marasmiellus scandens</name>
    <dbReference type="NCBI Taxonomy" id="2682957"/>
    <lineage>
        <taxon>Eukaryota</taxon>
        <taxon>Fungi</taxon>
        <taxon>Dikarya</taxon>
        <taxon>Basidiomycota</taxon>
        <taxon>Agaricomycotina</taxon>
        <taxon>Agaricomycetes</taxon>
        <taxon>Agaricomycetidae</taxon>
        <taxon>Agaricales</taxon>
        <taxon>Marasmiineae</taxon>
        <taxon>Omphalotaceae</taxon>
        <taxon>Marasmiellus</taxon>
    </lineage>
</organism>
<feature type="domain" description="Dynamin-type G" evidence="5">
    <location>
        <begin position="32"/>
        <end position="342"/>
    </location>
</feature>
<dbReference type="Gene3D" id="3.40.50.300">
    <property type="entry name" value="P-loop containing nucleotide triphosphate hydrolases"/>
    <property type="match status" value="1"/>
</dbReference>
<dbReference type="PROSITE" id="PS51388">
    <property type="entry name" value="GED"/>
    <property type="match status" value="1"/>
</dbReference>
<dbReference type="InterPro" id="IPR020850">
    <property type="entry name" value="GED_dom"/>
</dbReference>
<feature type="compositionally biased region" description="Low complexity" evidence="3">
    <location>
        <begin position="647"/>
        <end position="689"/>
    </location>
</feature>
<keyword evidence="1" id="KW-0547">Nucleotide-binding</keyword>
<gene>
    <name evidence="6" type="ORF">VKT23_009043</name>
</gene>
<dbReference type="PANTHER" id="PTHR11566:SF131">
    <property type="entry name" value="GTPASE, PUTATIVE (AFU_ORTHOLOGUE AFUA_6G07630)-RELATED"/>
    <property type="match status" value="1"/>
</dbReference>
<dbReference type="Pfam" id="PF01031">
    <property type="entry name" value="Dynamin_M"/>
    <property type="match status" value="1"/>
</dbReference>
<proteinExistence type="predicted"/>
<evidence type="ECO:0000256" key="1">
    <source>
        <dbReference type="ARBA" id="ARBA00022741"/>
    </source>
</evidence>
<dbReference type="CDD" id="cd08771">
    <property type="entry name" value="DLP_1"/>
    <property type="match status" value="1"/>
</dbReference>
<dbReference type="InterPro" id="IPR003130">
    <property type="entry name" value="GED"/>
</dbReference>
<protein>
    <submittedName>
        <fullName evidence="6">Uncharacterized protein</fullName>
    </submittedName>
</protein>
<dbReference type="SMART" id="SM00053">
    <property type="entry name" value="DYNc"/>
    <property type="match status" value="1"/>
</dbReference>
<dbReference type="InterPro" id="IPR027417">
    <property type="entry name" value="P-loop_NTPase"/>
</dbReference>
<feature type="domain" description="GED" evidence="4">
    <location>
        <begin position="793"/>
        <end position="889"/>
    </location>
</feature>
<dbReference type="PRINTS" id="PR00195">
    <property type="entry name" value="DYNAMIN"/>
</dbReference>
<keyword evidence="7" id="KW-1185">Reference proteome</keyword>
<name>A0ABR1JGX7_9AGAR</name>
<sequence length="889" mass="97900">MASEISSSLYATRRKELLALVNQLRAVGAHSDLDLPRIAVIGNQSAGKSSVVEAISGIKVPRDAGTCTRCPMECRLSSSSSPWSCRILIRREFDKRGRPLDEVSESLFGDIITDKSKVEPMLRRAQVSVLNPEVSTTKILSSTLDELKEWSEKSLETVPFSRNVVIVDLEGPELTDLAFIDLPGLIQNAEPNTVRLVEDMVSSHIKGNCLILVALPMTDDIENQKALRLACDEDPEGRRTIGVLTKPDMLGTGSTKALSIWLDVIEGRGRHKLAHGYYCTRQPDDAERNNPATAAKARDTETTFFKNTSPWARSSHLHRFGTDNLVNKLSSSLVRIIDDSLPKIRSEAMAQLEQTSLELASIPKKLEEEPATHMLNLITSFAGEVQRHVKGGADATELIHGHKAAYNTLKTSIRRTAPNFVPWLPKETKTAFPNCLEEEEGDSDGLIMSNEKSQFNLAEMRAYINNSITRELPNHVPFEAIVALVVDFQSTWPATVERCFVAIEKATIELLMKMIDRDFRRYEILRVHIRSFIHELVSRHRTNCQLFLDTALEAELTPYTQNSHYLEDSINKWLSKYKSIRADKSEGSFLTSTSGIPSQPLFSQVKPSANAQSTSVLPRSTLVPADLKPSVPITESTATTTLGKAFSSTPSTSGSNPPSAFSSFPFGKPGTALSFPSSSSGTPSPSNNNQASKNSDRPQATAADKSVPFWERATFTPVTPSVTPGPFPTTASNLNAFSSHAANPDLGLSSGSTTVSEDLNLALAILVKHKITPGMTVEELLGKLQPSDEYERELKTMAEVRGYFQVAYKRIIDNIPSFIDLRFVKALSKELQPFLISKFGLGTQMASERCAQYLAEDPSLIAKRDELTARKKRLDSVQQELMGFGCGQV</sequence>
<dbReference type="PANTHER" id="PTHR11566">
    <property type="entry name" value="DYNAMIN"/>
    <property type="match status" value="1"/>
</dbReference>
<comment type="caution">
    <text evidence="6">The sequence shown here is derived from an EMBL/GenBank/DDBJ whole genome shotgun (WGS) entry which is preliminary data.</text>
</comment>
<dbReference type="InterPro" id="IPR001401">
    <property type="entry name" value="Dynamin_GTPase"/>
</dbReference>
<dbReference type="Pfam" id="PF02212">
    <property type="entry name" value="GED"/>
    <property type="match status" value="1"/>
</dbReference>
<dbReference type="InterPro" id="IPR022812">
    <property type="entry name" value="Dynamin"/>
</dbReference>
<feature type="region of interest" description="Disordered" evidence="3">
    <location>
        <begin position="642"/>
        <end position="708"/>
    </location>
</feature>
<dbReference type="InterPro" id="IPR030381">
    <property type="entry name" value="G_DYNAMIN_dom"/>
</dbReference>
<dbReference type="Proteomes" id="UP001498398">
    <property type="component" value="Unassembled WGS sequence"/>
</dbReference>
<evidence type="ECO:0000313" key="7">
    <source>
        <dbReference type="Proteomes" id="UP001498398"/>
    </source>
</evidence>
<evidence type="ECO:0000256" key="3">
    <source>
        <dbReference type="SAM" id="MobiDB-lite"/>
    </source>
</evidence>
<dbReference type="InterPro" id="IPR000375">
    <property type="entry name" value="Dynamin_stalk"/>
</dbReference>